<reference evidence="2 3" key="1">
    <citation type="submission" date="2018-02" db="EMBL/GenBank/DDBJ databases">
        <title>The draft genome of Phyllobacterium sp. 1N-3.</title>
        <authorList>
            <person name="Liu L."/>
            <person name="Li L."/>
            <person name="Zhang X."/>
            <person name="Wang T."/>
            <person name="Liang L."/>
        </authorList>
    </citation>
    <scope>NUCLEOTIDE SEQUENCE [LARGE SCALE GENOMIC DNA]</scope>
    <source>
        <strain evidence="2 3">1N-3</strain>
    </source>
</reference>
<feature type="transmembrane region" description="Helical" evidence="1">
    <location>
        <begin position="66"/>
        <end position="83"/>
    </location>
</feature>
<name>A0A2S9ITK2_9HYPH</name>
<comment type="caution">
    <text evidence="2">The sequence shown here is derived from an EMBL/GenBank/DDBJ whole genome shotgun (WGS) entry which is preliminary data.</text>
</comment>
<dbReference type="Proteomes" id="UP000239434">
    <property type="component" value="Unassembled WGS sequence"/>
</dbReference>
<evidence type="ECO:0000313" key="3">
    <source>
        <dbReference type="Proteomes" id="UP000239434"/>
    </source>
</evidence>
<evidence type="ECO:0000256" key="1">
    <source>
        <dbReference type="SAM" id="Phobius"/>
    </source>
</evidence>
<keyword evidence="3" id="KW-1185">Reference proteome</keyword>
<keyword evidence="1" id="KW-0472">Membrane</keyword>
<proteinExistence type="predicted"/>
<sequence length="86" mass="9496">MTGRPKGDSARETEARRILDRIGRESTADHGMVARGVERTKKHLSAADADPADNIELWGTRIGRTFGLLLIIAAIVWVLIYLARTP</sequence>
<evidence type="ECO:0000313" key="2">
    <source>
        <dbReference type="EMBL" id="PRD43855.1"/>
    </source>
</evidence>
<gene>
    <name evidence="2" type="ORF">C5748_08310</name>
</gene>
<organism evidence="2 3">
    <name type="scientific">Phyllobacterium phragmitis</name>
    <dbReference type="NCBI Taxonomy" id="2670329"/>
    <lineage>
        <taxon>Bacteria</taxon>
        <taxon>Pseudomonadati</taxon>
        <taxon>Pseudomonadota</taxon>
        <taxon>Alphaproteobacteria</taxon>
        <taxon>Hyphomicrobiales</taxon>
        <taxon>Phyllobacteriaceae</taxon>
        <taxon>Phyllobacterium</taxon>
    </lineage>
</organism>
<keyword evidence="1" id="KW-0812">Transmembrane</keyword>
<dbReference type="EMBL" id="PVBR01000005">
    <property type="protein sequence ID" value="PRD43855.1"/>
    <property type="molecule type" value="Genomic_DNA"/>
</dbReference>
<dbReference type="RefSeq" id="WP_105741477.1">
    <property type="nucleotide sequence ID" value="NZ_PVBR01000005.1"/>
</dbReference>
<dbReference type="AlphaFoldDB" id="A0A2S9ITK2"/>
<protein>
    <submittedName>
        <fullName evidence="2">Uncharacterized protein</fullName>
    </submittedName>
</protein>
<keyword evidence="1" id="KW-1133">Transmembrane helix</keyword>
<accession>A0A2S9ITK2</accession>